<dbReference type="Gene3D" id="3.40.50.720">
    <property type="entry name" value="NAD(P)-binding Rossmann-like Domain"/>
    <property type="match status" value="1"/>
</dbReference>
<dbReference type="EMBL" id="CP019070">
    <property type="protein sequence ID" value="APW64745.1"/>
    <property type="molecule type" value="Genomic_DNA"/>
</dbReference>
<name>A0A1P8KJN1_9BACT</name>
<accession>A0A1P8KJN1</accession>
<dbReference type="Pfam" id="PF02423">
    <property type="entry name" value="OCD_Mu_crystall"/>
    <property type="match status" value="1"/>
</dbReference>
<evidence type="ECO:0000313" key="1">
    <source>
        <dbReference type="EMBL" id="APW64745.1"/>
    </source>
</evidence>
<dbReference type="PANTHER" id="PTHR13812:SF19">
    <property type="entry name" value="KETIMINE REDUCTASE MU-CRYSTALLIN"/>
    <property type="match status" value="1"/>
</dbReference>
<dbReference type="SUPFAM" id="SSF51735">
    <property type="entry name" value="NAD(P)-binding Rossmann-fold domains"/>
    <property type="match status" value="1"/>
</dbReference>
<dbReference type="InterPro" id="IPR036291">
    <property type="entry name" value="NAD(P)-bd_dom_sf"/>
</dbReference>
<dbReference type="InterPro" id="IPR003462">
    <property type="entry name" value="ODC_Mu_crystall"/>
</dbReference>
<dbReference type="AlphaFoldDB" id="A0A1P8KJN1"/>
<dbReference type="PANTHER" id="PTHR13812">
    <property type="entry name" value="KETIMINE REDUCTASE MU-CRYSTALLIN"/>
    <property type="match status" value="1"/>
</dbReference>
<dbReference type="PIRSF" id="PIRSF001439">
    <property type="entry name" value="CryM"/>
    <property type="match status" value="1"/>
</dbReference>
<organism evidence="1 2">
    <name type="scientific">Poseidonibacter parvus</name>
    <dbReference type="NCBI Taxonomy" id="1850254"/>
    <lineage>
        <taxon>Bacteria</taxon>
        <taxon>Pseudomonadati</taxon>
        <taxon>Campylobacterota</taxon>
        <taxon>Epsilonproteobacteria</taxon>
        <taxon>Campylobacterales</taxon>
        <taxon>Arcobacteraceae</taxon>
        <taxon>Poseidonibacter</taxon>
    </lineage>
</organism>
<evidence type="ECO:0000313" key="2">
    <source>
        <dbReference type="Proteomes" id="UP000186074"/>
    </source>
</evidence>
<gene>
    <name evidence="1" type="ORF">LPB137_02235</name>
</gene>
<dbReference type="Proteomes" id="UP000186074">
    <property type="component" value="Chromosome"/>
</dbReference>
<proteinExistence type="predicted"/>
<dbReference type="KEGG" id="alp:LPB137_02235"/>
<dbReference type="RefSeq" id="WP_076083822.1">
    <property type="nucleotide sequence ID" value="NZ_CP019070.1"/>
</dbReference>
<keyword evidence="2" id="KW-1185">Reference proteome</keyword>
<reference evidence="1 2" key="1">
    <citation type="submission" date="2017-01" db="EMBL/GenBank/DDBJ databases">
        <title>Genome sequencing of Arcobacter sp. LPB0137.</title>
        <authorList>
            <person name="Lee G.-W."/>
            <person name="Yi H."/>
        </authorList>
    </citation>
    <scope>NUCLEOTIDE SEQUENCE [LARGE SCALE GENOMIC DNA]</scope>
    <source>
        <strain evidence="1 2">LPB0137</strain>
    </source>
</reference>
<dbReference type="Gene3D" id="3.30.1780.10">
    <property type="entry name" value="ornithine cyclodeaminase, domain 1"/>
    <property type="match status" value="1"/>
</dbReference>
<protein>
    <submittedName>
        <fullName evidence="1">Ornithine cyclodeaminase</fullName>
    </submittedName>
</protein>
<dbReference type="STRING" id="1850254.LPB137_02235"/>
<sequence>MKVLEIEDIKRIVEKLGYKDFYSMLIRTLEEDYSNWESFDKTPRVANHVDGGVIELMPISNDKLYTFKYVNGHPKNPAQNKMTVMATGQLSEVSTGEPLMFTEMTLLTAFRTAANSAMAAKYLAKKDSKILTLIGTGAQSEFQYLAFSQIFDLEEIRYFDTDPKAMDKFEKNMKQFDIKITRCKDSREAAMGADIITTCTADKRYQTVLTRDMILGDVYINGIGGDCPGKTEIEKELVESSTVVCEFLEQCKIEGEIQQLDKDFTCTELYEVIRGEKKINVETHGTIVFDSVGFAIEDYSVLRLIYKLANELNIGKEMNLLPELDDVKDLFSLVEKK</sequence>
<dbReference type="InterPro" id="IPR023401">
    <property type="entry name" value="ODC_N"/>
</dbReference>
<dbReference type="OrthoDB" id="5495968at2"/>
<dbReference type="NCBIfam" id="NF005762">
    <property type="entry name" value="PRK07589.1"/>
    <property type="match status" value="1"/>
</dbReference>